<dbReference type="InterPro" id="IPR043128">
    <property type="entry name" value="Rev_trsase/Diguanyl_cyclase"/>
</dbReference>
<dbReference type="InterPro" id="IPR001633">
    <property type="entry name" value="EAL_dom"/>
</dbReference>
<protein>
    <submittedName>
        <fullName evidence="9">Periplasmic sensor diguanylate cyclase/phosphodiesterase</fullName>
    </submittedName>
</protein>
<dbReference type="Gene3D" id="3.30.70.270">
    <property type="match status" value="1"/>
</dbReference>
<keyword evidence="4 5" id="KW-0472">Membrane</keyword>
<dbReference type="SMART" id="SM00052">
    <property type="entry name" value="EAL"/>
    <property type="match status" value="1"/>
</dbReference>
<evidence type="ECO:0000256" key="4">
    <source>
        <dbReference type="ARBA" id="ARBA00023136"/>
    </source>
</evidence>
<accession>A0A3D9KCJ7</accession>
<dbReference type="SMART" id="SM01079">
    <property type="entry name" value="CHASE"/>
    <property type="match status" value="1"/>
</dbReference>
<feature type="transmembrane region" description="Helical" evidence="5">
    <location>
        <begin position="18"/>
        <end position="36"/>
    </location>
</feature>
<evidence type="ECO:0000256" key="5">
    <source>
        <dbReference type="SAM" id="Phobius"/>
    </source>
</evidence>
<proteinExistence type="predicted"/>
<dbReference type="OrthoDB" id="9759607at2"/>
<feature type="domain" description="GGDEF" evidence="8">
    <location>
        <begin position="351"/>
        <end position="484"/>
    </location>
</feature>
<dbReference type="SUPFAM" id="SSF55073">
    <property type="entry name" value="Nucleotide cyclase"/>
    <property type="match status" value="1"/>
</dbReference>
<dbReference type="GO" id="GO:0003824">
    <property type="term" value="F:catalytic activity"/>
    <property type="evidence" value="ECO:0007669"/>
    <property type="project" value="UniProtKB-ARBA"/>
</dbReference>
<dbReference type="PROSITE" id="PS50887">
    <property type="entry name" value="GGDEF"/>
    <property type="match status" value="1"/>
</dbReference>
<dbReference type="InterPro" id="IPR029787">
    <property type="entry name" value="Nucleotide_cyclase"/>
</dbReference>
<feature type="domain" description="CHASE" evidence="6">
    <location>
        <begin position="123"/>
        <end position="205"/>
    </location>
</feature>
<organism evidence="9 10">
    <name type="scientific">Cohnella phaseoli</name>
    <dbReference type="NCBI Taxonomy" id="456490"/>
    <lineage>
        <taxon>Bacteria</taxon>
        <taxon>Bacillati</taxon>
        <taxon>Bacillota</taxon>
        <taxon>Bacilli</taxon>
        <taxon>Bacillales</taxon>
        <taxon>Paenibacillaceae</taxon>
        <taxon>Cohnella</taxon>
    </lineage>
</organism>
<keyword evidence="10" id="KW-1185">Reference proteome</keyword>
<dbReference type="InterPro" id="IPR035919">
    <property type="entry name" value="EAL_sf"/>
</dbReference>
<dbReference type="FunFam" id="3.20.20.450:FF:000001">
    <property type="entry name" value="Cyclic di-GMP phosphodiesterase yahA"/>
    <property type="match status" value="1"/>
</dbReference>
<dbReference type="AlphaFoldDB" id="A0A3D9KCJ7"/>
<feature type="transmembrane region" description="Helical" evidence="5">
    <location>
        <begin position="264"/>
        <end position="283"/>
    </location>
</feature>
<dbReference type="CDD" id="cd01948">
    <property type="entry name" value="EAL"/>
    <property type="match status" value="1"/>
</dbReference>
<reference evidence="9 10" key="1">
    <citation type="submission" date="2018-07" db="EMBL/GenBank/DDBJ databases">
        <title>Genomic Encyclopedia of Type Strains, Phase III (KMG-III): the genomes of soil and plant-associated and newly described type strains.</title>
        <authorList>
            <person name="Whitman W."/>
        </authorList>
    </citation>
    <scope>NUCLEOTIDE SEQUENCE [LARGE SCALE GENOMIC DNA]</scope>
    <source>
        <strain evidence="9 10">CECT 7287</strain>
    </source>
</reference>
<evidence type="ECO:0000259" key="7">
    <source>
        <dbReference type="PROSITE" id="PS50883"/>
    </source>
</evidence>
<dbReference type="InterPro" id="IPR006189">
    <property type="entry name" value="CHASE_dom"/>
</dbReference>
<dbReference type="Pfam" id="PF00563">
    <property type="entry name" value="EAL"/>
    <property type="match status" value="1"/>
</dbReference>
<dbReference type="Pfam" id="PF00990">
    <property type="entry name" value="GGDEF"/>
    <property type="match status" value="1"/>
</dbReference>
<dbReference type="CDD" id="cd01949">
    <property type="entry name" value="GGDEF"/>
    <property type="match status" value="1"/>
</dbReference>
<dbReference type="SUPFAM" id="SSF141868">
    <property type="entry name" value="EAL domain-like"/>
    <property type="match status" value="1"/>
</dbReference>
<dbReference type="Proteomes" id="UP000256977">
    <property type="component" value="Unassembled WGS sequence"/>
</dbReference>
<dbReference type="GO" id="GO:0007165">
    <property type="term" value="P:signal transduction"/>
    <property type="evidence" value="ECO:0007669"/>
    <property type="project" value="UniProtKB-ARBA"/>
</dbReference>
<comment type="caution">
    <text evidence="9">The sequence shown here is derived from an EMBL/GenBank/DDBJ whole genome shotgun (WGS) entry which is preliminary data.</text>
</comment>
<evidence type="ECO:0000259" key="8">
    <source>
        <dbReference type="PROSITE" id="PS50887"/>
    </source>
</evidence>
<dbReference type="InterPro" id="IPR052155">
    <property type="entry name" value="Biofilm_reg_signaling"/>
</dbReference>
<keyword evidence="2 5" id="KW-0812">Transmembrane</keyword>
<dbReference type="Gene3D" id="3.20.20.450">
    <property type="entry name" value="EAL domain"/>
    <property type="match status" value="1"/>
</dbReference>
<sequence length="752" mass="84446">MFNTISATERFTAIPAKIWLTLACVTLVLGSLVAYVSDIYRSNLHREINRDTAYELSANASALTAAIQSRLLLTNGVQAFVVNELTHAGAISQPRFRTFAENFMNHIPGIRNLSIYPDGIAQFVYPYEGNENIMGLDVFHHEDPEVRDNAERARQSGEMTILGPRVLTQNGLGLLSRQAIFRNGHFWGFVSVVLDIAPMLQEANLYNGDKGIDFAIKGNSLRLMGDPDLFAEAAVVKTIKIGDGVWEMAAVPNREKLESVAFKVRVFQSICGGSLLLVIYFLYVQLTQKARLQQLVTERTHNLEIANEKLEATFEQLTEAAYRDAVTGLHNRTYFNEQLVEKIEQCRLAGETLALLYLDLDHFKMINDTLGHIHGDMMLKETGERLAELSLPEAEISRIGGDEFTIIIPRIENMDQIRRIAHQVQELFQSPFILRGAEHFMTTSIGVALFPLHAQDSASLIRNADLAMYRAKDEGKNQFRVYDVTLNPNAEETIEIKNSLRVALANDEFIVYYQPQIAVDTGQVVGLEALVRWVHPTRGLIPPNDFIPIAEETGLIVPIGERILQLVCNQSRAWQDAGFPPIRIAVNLSARQFAQKDLSQRISSIVGKHRLDPQYIELEITESLVMKEGMQPALHSLREKGFTISIDDFGTQYSSLNYLKLLPVDKIKIDRSFVKGIARDRKDEAIIVAMLLIASRLNLTVIAEGVETVEQLSFLQQNNCHEIQGFIFHKPKPAEQITELLASQSHRKGTVS</sequence>
<dbReference type="PROSITE" id="PS50839">
    <property type="entry name" value="CHASE"/>
    <property type="match status" value="1"/>
</dbReference>
<evidence type="ECO:0000256" key="2">
    <source>
        <dbReference type="ARBA" id="ARBA00022692"/>
    </source>
</evidence>
<dbReference type="PANTHER" id="PTHR44757:SF2">
    <property type="entry name" value="BIOFILM ARCHITECTURE MAINTENANCE PROTEIN MBAA"/>
    <property type="match status" value="1"/>
</dbReference>
<dbReference type="PROSITE" id="PS50883">
    <property type="entry name" value="EAL"/>
    <property type="match status" value="1"/>
</dbReference>
<dbReference type="SMART" id="SM00267">
    <property type="entry name" value="GGDEF"/>
    <property type="match status" value="1"/>
</dbReference>
<evidence type="ECO:0000313" key="9">
    <source>
        <dbReference type="EMBL" id="RED83296.1"/>
    </source>
</evidence>
<keyword evidence="3 5" id="KW-1133">Transmembrane helix</keyword>
<evidence type="ECO:0000256" key="3">
    <source>
        <dbReference type="ARBA" id="ARBA00022989"/>
    </source>
</evidence>
<name>A0A3D9KCJ7_9BACL</name>
<evidence type="ECO:0000256" key="1">
    <source>
        <dbReference type="ARBA" id="ARBA00004370"/>
    </source>
</evidence>
<dbReference type="Gene3D" id="3.30.450.350">
    <property type="entry name" value="CHASE domain"/>
    <property type="match status" value="1"/>
</dbReference>
<dbReference type="EMBL" id="QRDZ01000008">
    <property type="protein sequence ID" value="RED83296.1"/>
    <property type="molecule type" value="Genomic_DNA"/>
</dbReference>
<dbReference type="InterPro" id="IPR042240">
    <property type="entry name" value="CHASE_sf"/>
</dbReference>
<comment type="subcellular location">
    <subcellularLocation>
        <location evidence="1">Membrane</location>
    </subcellularLocation>
</comment>
<dbReference type="Pfam" id="PF03924">
    <property type="entry name" value="CHASE"/>
    <property type="match status" value="1"/>
</dbReference>
<gene>
    <name evidence="9" type="ORF">DFP98_108139</name>
</gene>
<dbReference type="RefSeq" id="WP_116060900.1">
    <property type="nucleotide sequence ID" value="NZ_QRDZ01000008.1"/>
</dbReference>
<evidence type="ECO:0000313" key="10">
    <source>
        <dbReference type="Proteomes" id="UP000256977"/>
    </source>
</evidence>
<feature type="domain" description="EAL" evidence="7">
    <location>
        <begin position="493"/>
        <end position="745"/>
    </location>
</feature>
<evidence type="ECO:0000259" key="6">
    <source>
        <dbReference type="PROSITE" id="PS50839"/>
    </source>
</evidence>
<dbReference type="NCBIfam" id="TIGR00254">
    <property type="entry name" value="GGDEF"/>
    <property type="match status" value="1"/>
</dbReference>
<dbReference type="InterPro" id="IPR000160">
    <property type="entry name" value="GGDEF_dom"/>
</dbReference>
<dbReference type="GO" id="GO:0016020">
    <property type="term" value="C:membrane"/>
    <property type="evidence" value="ECO:0007669"/>
    <property type="project" value="UniProtKB-SubCell"/>
</dbReference>
<dbReference type="PANTHER" id="PTHR44757">
    <property type="entry name" value="DIGUANYLATE CYCLASE DGCP"/>
    <property type="match status" value="1"/>
</dbReference>